<feature type="chain" id="PRO_5035849059" description="Plastocyanin-like domain-containing protein" evidence="2">
    <location>
        <begin position="21"/>
        <end position="69"/>
    </location>
</feature>
<evidence type="ECO:0000313" key="3">
    <source>
        <dbReference type="EMBL" id="KAF3598924.1"/>
    </source>
</evidence>
<sequence>MLGRCVAIVLGLSVVRLPYSSLSVAGLDTYLDINFVITVFDPNTAYPTTPQPNQGYNAGAQPCTPNYAV</sequence>
<dbReference type="EMBL" id="QGKX02000004">
    <property type="protein sequence ID" value="KAF3598924.1"/>
    <property type="molecule type" value="Genomic_DNA"/>
</dbReference>
<name>A0A8S9SDK7_BRACR</name>
<gene>
    <name evidence="3" type="ORF">F2Q69_00033526</name>
</gene>
<evidence type="ECO:0000313" key="4">
    <source>
        <dbReference type="Proteomes" id="UP000712600"/>
    </source>
</evidence>
<comment type="caution">
    <text evidence="3">The sequence shown here is derived from an EMBL/GenBank/DDBJ whole genome shotgun (WGS) entry which is preliminary data.</text>
</comment>
<dbReference type="AlphaFoldDB" id="A0A8S9SDK7"/>
<reference evidence="3" key="1">
    <citation type="submission" date="2019-12" db="EMBL/GenBank/DDBJ databases">
        <title>Genome sequencing and annotation of Brassica cretica.</title>
        <authorList>
            <person name="Studholme D.J."/>
            <person name="Sarris P."/>
        </authorList>
    </citation>
    <scope>NUCLEOTIDE SEQUENCE</scope>
    <source>
        <strain evidence="3">PFS-109/04</strain>
        <tissue evidence="3">Leaf</tissue>
    </source>
</reference>
<dbReference type="Proteomes" id="UP000712600">
    <property type="component" value="Unassembled WGS sequence"/>
</dbReference>
<protein>
    <recommendedName>
        <fullName evidence="5">Plastocyanin-like domain-containing protein</fullName>
    </recommendedName>
</protein>
<organism evidence="3 4">
    <name type="scientific">Brassica cretica</name>
    <name type="common">Mustard</name>
    <dbReference type="NCBI Taxonomy" id="69181"/>
    <lineage>
        <taxon>Eukaryota</taxon>
        <taxon>Viridiplantae</taxon>
        <taxon>Streptophyta</taxon>
        <taxon>Embryophyta</taxon>
        <taxon>Tracheophyta</taxon>
        <taxon>Spermatophyta</taxon>
        <taxon>Magnoliopsida</taxon>
        <taxon>eudicotyledons</taxon>
        <taxon>Gunneridae</taxon>
        <taxon>Pentapetalae</taxon>
        <taxon>rosids</taxon>
        <taxon>malvids</taxon>
        <taxon>Brassicales</taxon>
        <taxon>Brassicaceae</taxon>
        <taxon>Brassiceae</taxon>
        <taxon>Brassica</taxon>
    </lineage>
</organism>
<evidence type="ECO:0008006" key="5">
    <source>
        <dbReference type="Google" id="ProtNLM"/>
    </source>
</evidence>
<feature type="region of interest" description="Disordered" evidence="1">
    <location>
        <begin position="48"/>
        <end position="69"/>
    </location>
</feature>
<evidence type="ECO:0000256" key="2">
    <source>
        <dbReference type="SAM" id="SignalP"/>
    </source>
</evidence>
<accession>A0A8S9SDK7</accession>
<keyword evidence="2" id="KW-0732">Signal</keyword>
<proteinExistence type="predicted"/>
<evidence type="ECO:0000256" key="1">
    <source>
        <dbReference type="SAM" id="MobiDB-lite"/>
    </source>
</evidence>
<feature type="signal peptide" evidence="2">
    <location>
        <begin position="1"/>
        <end position="20"/>
    </location>
</feature>